<dbReference type="EMBL" id="AHHH01000076">
    <property type="protein sequence ID" value="ESU42629.1"/>
    <property type="molecule type" value="Genomic_DNA"/>
</dbReference>
<gene>
    <name evidence="7" type="ORF">GSB_153135</name>
</gene>
<dbReference type="GO" id="GO:0005506">
    <property type="term" value="F:iron ion binding"/>
    <property type="evidence" value="ECO:0007669"/>
    <property type="project" value="InterPro"/>
</dbReference>
<protein>
    <submittedName>
        <fullName evidence="7">Desulfoferrodoxin</fullName>
    </submittedName>
</protein>
<organism evidence="7 8">
    <name type="scientific">Giardia intestinalis</name>
    <name type="common">Giardia lamblia</name>
    <dbReference type="NCBI Taxonomy" id="5741"/>
    <lineage>
        <taxon>Eukaryota</taxon>
        <taxon>Metamonada</taxon>
        <taxon>Diplomonadida</taxon>
        <taxon>Hexamitidae</taxon>
        <taxon>Giardiinae</taxon>
        <taxon>Giardia</taxon>
    </lineage>
</organism>
<keyword evidence="2" id="KW-0813">Transport</keyword>
<reference evidence="7 8" key="2">
    <citation type="journal article" date="2013" name="Genome Biol. Evol.">
        <title>Genome sequencing of Giardia lamblia genotypes A2 and B isolates (DH and GS) and comparative analysis with the genomes of genotypes A1 and E (WB and Pig).</title>
        <authorList>
            <person name="Adam R.D."/>
            <person name="Dahlstrom E.W."/>
            <person name="Martens C.A."/>
            <person name="Bruno D.P."/>
            <person name="Barbian K.D."/>
            <person name="Ricklefs S.M."/>
            <person name="Hernandez M.M."/>
            <person name="Narla N.P."/>
            <person name="Patel R.B."/>
            <person name="Porcella S.F."/>
            <person name="Nash T.E."/>
        </authorList>
    </citation>
    <scope>NUCLEOTIDE SEQUENCE [LARGE SCALE GENOMIC DNA]</scope>
    <source>
        <strain evidence="7 8">GS</strain>
    </source>
</reference>
<dbReference type="PANTHER" id="PTHR36541:SF1">
    <property type="entry name" value="SUPEROXIDE REDUCTASE-RELATED"/>
    <property type="match status" value="1"/>
</dbReference>
<sequence length="134" mass="15246">MVFSHFYLNSATTSFSSLQRRKKMSLSNCIHKPDEERTKEKHVPEMKLNGNHVDIKCGATTMHPATEKHYIGTIRLFGITKEGNITLELGCQQIWPGLGEPVASFRVCDLEKYKGLLAVAYCNLHGCWENYLEL</sequence>
<dbReference type="VEuPathDB" id="GiardiaDB:DHA2_152891"/>
<dbReference type="Proteomes" id="UP000018040">
    <property type="component" value="Unassembled WGS sequence"/>
</dbReference>
<keyword evidence="4" id="KW-0249">Electron transport</keyword>
<evidence type="ECO:0000259" key="6">
    <source>
        <dbReference type="Pfam" id="PF01880"/>
    </source>
</evidence>
<dbReference type="InterPro" id="IPR036073">
    <property type="entry name" value="Desulfoferrodoxin_Fe-bd_dom_sf"/>
</dbReference>
<dbReference type="PANTHER" id="PTHR36541">
    <property type="entry name" value="SUPEROXIDE REDUCTASE-RELATED"/>
    <property type="match status" value="1"/>
</dbReference>
<accession>V6TVM1</accession>
<comment type="caution">
    <text evidence="7">The sequence shown here is derived from an EMBL/GenBank/DDBJ whole genome shotgun (WGS) entry which is preliminary data.</text>
</comment>
<evidence type="ECO:0000256" key="4">
    <source>
        <dbReference type="ARBA" id="ARBA00022982"/>
    </source>
</evidence>
<reference evidence="8" key="1">
    <citation type="submission" date="2012-02" db="EMBL/GenBank/DDBJ databases">
        <title>Genome sequencing of Giardia lamblia Genotypes A2 and B isolates (DH and GS) and comparative analysis with the genomes of Genotypes A1 and E (WB and Pig).</title>
        <authorList>
            <person name="Adam R."/>
            <person name="Dahlstrom E."/>
            <person name="Martens C."/>
            <person name="Bruno D."/>
            <person name="Barbian K."/>
            <person name="Porcella S.F."/>
            <person name="Nash T."/>
        </authorList>
    </citation>
    <scope>NUCLEOTIDE SEQUENCE</scope>
    <source>
        <strain evidence="8">GS</strain>
    </source>
</reference>
<dbReference type="OrthoDB" id="10248183at2759"/>
<dbReference type="VEuPathDB" id="GiardiaDB:GL50803_0061550"/>
<dbReference type="GO" id="GO:0016491">
    <property type="term" value="F:oxidoreductase activity"/>
    <property type="evidence" value="ECO:0007669"/>
    <property type="project" value="InterPro"/>
</dbReference>
<evidence type="ECO:0000313" key="7">
    <source>
        <dbReference type="EMBL" id="ESU42629.1"/>
    </source>
</evidence>
<keyword evidence="5" id="KW-0408">Iron</keyword>
<evidence type="ECO:0000256" key="3">
    <source>
        <dbReference type="ARBA" id="ARBA00022723"/>
    </source>
</evidence>
<evidence type="ECO:0000256" key="1">
    <source>
        <dbReference type="ARBA" id="ARBA00005941"/>
    </source>
</evidence>
<dbReference type="Gene3D" id="2.60.40.730">
    <property type="entry name" value="SOR catalytic domain"/>
    <property type="match status" value="1"/>
</dbReference>
<comment type="similarity">
    <text evidence="1">Belongs to the desulfoferrodoxin family.</text>
</comment>
<evidence type="ECO:0000313" key="8">
    <source>
        <dbReference type="Proteomes" id="UP000018040"/>
    </source>
</evidence>
<dbReference type="AlphaFoldDB" id="V6TVM1"/>
<dbReference type="InterPro" id="IPR002742">
    <property type="entry name" value="Desulfoferrodoxin_Fe-bd_dom"/>
</dbReference>
<dbReference type="SUPFAM" id="SSF49367">
    <property type="entry name" value="Superoxide reductase-like"/>
    <property type="match status" value="1"/>
</dbReference>
<evidence type="ECO:0000256" key="5">
    <source>
        <dbReference type="ARBA" id="ARBA00023004"/>
    </source>
</evidence>
<name>V6TVM1_GIAIN</name>
<dbReference type="InterPro" id="IPR051233">
    <property type="entry name" value="Desulfoferrodoxin_SOR"/>
</dbReference>
<keyword evidence="3" id="KW-0479">Metal-binding</keyword>
<proteinExistence type="inferred from homology"/>
<dbReference type="Pfam" id="PF01880">
    <property type="entry name" value="Desulfoferrodox"/>
    <property type="match status" value="1"/>
</dbReference>
<feature type="domain" description="Desulfoferrodoxin ferrous iron-binding" evidence="6">
    <location>
        <begin position="36"/>
        <end position="130"/>
    </location>
</feature>
<dbReference type="VEuPathDB" id="GiardiaDB:QR46_1931"/>
<evidence type="ECO:0000256" key="2">
    <source>
        <dbReference type="ARBA" id="ARBA00022448"/>
    </source>
</evidence>